<dbReference type="RefSeq" id="WP_212658117.1">
    <property type="nucleotide sequence ID" value="NZ_JAGXTP010000001.1"/>
</dbReference>
<protein>
    <submittedName>
        <fullName evidence="3">Universal stress protein</fullName>
    </submittedName>
</protein>
<comment type="caution">
    <text evidence="3">The sequence shown here is derived from an EMBL/GenBank/DDBJ whole genome shotgun (WGS) entry which is preliminary data.</text>
</comment>
<name>A0A942E5I7_9HYPH</name>
<evidence type="ECO:0000313" key="3">
    <source>
        <dbReference type="EMBL" id="MBS3848583.1"/>
    </source>
</evidence>
<gene>
    <name evidence="3" type="ORF">KD146_07725</name>
</gene>
<dbReference type="PANTHER" id="PTHR46268:SF15">
    <property type="entry name" value="UNIVERSAL STRESS PROTEIN HP_0031"/>
    <property type="match status" value="1"/>
</dbReference>
<accession>A0A942E5I7</accession>
<dbReference type="PANTHER" id="PTHR46268">
    <property type="entry name" value="STRESS RESPONSE PROTEIN NHAX"/>
    <property type="match status" value="1"/>
</dbReference>
<reference evidence="3" key="1">
    <citation type="submission" date="2021-04" db="EMBL/GenBank/DDBJ databases">
        <title>Devosia litorisediminis sp. nov., isolated from a sand dune.</title>
        <authorList>
            <person name="Park S."/>
            <person name="Yoon J.-H."/>
        </authorList>
    </citation>
    <scope>NUCLEOTIDE SEQUENCE</scope>
    <source>
        <strain evidence="3">BSSL-BM10</strain>
    </source>
</reference>
<dbReference type="CDD" id="cd00293">
    <property type="entry name" value="USP-like"/>
    <property type="match status" value="1"/>
</dbReference>
<dbReference type="EMBL" id="JAGXTP010000001">
    <property type="protein sequence ID" value="MBS3848583.1"/>
    <property type="molecule type" value="Genomic_DNA"/>
</dbReference>
<dbReference type="InterPro" id="IPR006016">
    <property type="entry name" value="UspA"/>
</dbReference>
<proteinExistence type="inferred from homology"/>
<evidence type="ECO:0000259" key="2">
    <source>
        <dbReference type="Pfam" id="PF00582"/>
    </source>
</evidence>
<feature type="domain" description="UspA" evidence="2">
    <location>
        <begin position="3"/>
        <end position="119"/>
    </location>
</feature>
<dbReference type="Gene3D" id="3.40.50.12370">
    <property type="match status" value="1"/>
</dbReference>
<organism evidence="3 4">
    <name type="scientific">Devosia litorisediminis</name>
    <dbReference type="NCBI Taxonomy" id="2829817"/>
    <lineage>
        <taxon>Bacteria</taxon>
        <taxon>Pseudomonadati</taxon>
        <taxon>Pseudomonadota</taxon>
        <taxon>Alphaproteobacteria</taxon>
        <taxon>Hyphomicrobiales</taxon>
        <taxon>Devosiaceae</taxon>
        <taxon>Devosia</taxon>
    </lineage>
</organism>
<comment type="similarity">
    <text evidence="1">Belongs to the universal stress protein A family.</text>
</comment>
<dbReference type="SUPFAM" id="SSF52402">
    <property type="entry name" value="Adenine nucleotide alpha hydrolases-like"/>
    <property type="match status" value="2"/>
</dbReference>
<evidence type="ECO:0000256" key="1">
    <source>
        <dbReference type="ARBA" id="ARBA00008791"/>
    </source>
</evidence>
<dbReference type="Pfam" id="PF00582">
    <property type="entry name" value="Usp"/>
    <property type="match status" value="1"/>
</dbReference>
<dbReference type="Proteomes" id="UP000678281">
    <property type="component" value="Unassembled WGS sequence"/>
</dbReference>
<dbReference type="AlphaFoldDB" id="A0A942E5I7"/>
<sequence length="272" mass="28640">MEIRNIVVGLTIDAVDADLVALAVDLARHHKASLTGFVAAQPPVVASMGAGDVAGVLYTEQLNEIEASIKDVRDKFKALVPASIKTDFAGRVQQPAIGLIDVARKADLIIIGSAGEARDDGFRSIDIGEVLLGAGRPVLLVAQGASKLKADKIVVAWKDTKEARRAIVDALPLLKAASDVQVVVIDEGNLGPERESMLDAVAWLESHEVKVRGDVLPDEDGAANAITKAAKTAGADLIVSGAYGHSRLREWLVGGVTRDLLATPGIHRFLSN</sequence>
<keyword evidence="4" id="KW-1185">Reference proteome</keyword>
<evidence type="ECO:0000313" key="4">
    <source>
        <dbReference type="Proteomes" id="UP000678281"/>
    </source>
</evidence>